<dbReference type="Proteomes" id="UP001060085">
    <property type="component" value="Linkage Group LG06"/>
</dbReference>
<evidence type="ECO:0000313" key="2">
    <source>
        <dbReference type="Proteomes" id="UP001060085"/>
    </source>
</evidence>
<comment type="caution">
    <text evidence="1">The sequence shown here is derived from an EMBL/GenBank/DDBJ whole genome shotgun (WGS) entry which is preliminary data.</text>
</comment>
<protein>
    <submittedName>
        <fullName evidence="1">Uncharacterized protein</fullName>
    </submittedName>
</protein>
<organism evidence="1 2">
    <name type="scientific">Catharanthus roseus</name>
    <name type="common">Madagascar periwinkle</name>
    <name type="synonym">Vinca rosea</name>
    <dbReference type="NCBI Taxonomy" id="4058"/>
    <lineage>
        <taxon>Eukaryota</taxon>
        <taxon>Viridiplantae</taxon>
        <taxon>Streptophyta</taxon>
        <taxon>Embryophyta</taxon>
        <taxon>Tracheophyta</taxon>
        <taxon>Spermatophyta</taxon>
        <taxon>Magnoliopsida</taxon>
        <taxon>eudicotyledons</taxon>
        <taxon>Gunneridae</taxon>
        <taxon>Pentapetalae</taxon>
        <taxon>asterids</taxon>
        <taxon>lamiids</taxon>
        <taxon>Gentianales</taxon>
        <taxon>Apocynaceae</taxon>
        <taxon>Rauvolfioideae</taxon>
        <taxon>Vinceae</taxon>
        <taxon>Catharanthinae</taxon>
        <taxon>Catharanthus</taxon>
    </lineage>
</organism>
<name>A0ACC0A6U0_CATRO</name>
<sequence>MHVGQFPHSSECIRFHVSEKRMRLRLDLGPEVYRWEFNNVGEEVACSWAKEEEKNFHNAIKSSPSSLWKYFLNKLVKYFSGKSSRSLPSLAESQQNKTTPIEINSDEEDFSFDAGTAANPGSIFSSPKKTNLSSK</sequence>
<proteinExistence type="predicted"/>
<reference evidence="2" key="1">
    <citation type="journal article" date="2023" name="Nat. Plants">
        <title>Single-cell RNA sequencing provides a high-resolution roadmap for understanding the multicellular compartmentation of specialized metabolism.</title>
        <authorList>
            <person name="Sun S."/>
            <person name="Shen X."/>
            <person name="Li Y."/>
            <person name="Li Y."/>
            <person name="Wang S."/>
            <person name="Li R."/>
            <person name="Zhang H."/>
            <person name="Shen G."/>
            <person name="Guo B."/>
            <person name="Wei J."/>
            <person name="Xu J."/>
            <person name="St-Pierre B."/>
            <person name="Chen S."/>
            <person name="Sun C."/>
        </authorList>
    </citation>
    <scope>NUCLEOTIDE SEQUENCE [LARGE SCALE GENOMIC DNA]</scope>
</reference>
<dbReference type="EMBL" id="CM044706">
    <property type="protein sequence ID" value="KAI5656529.1"/>
    <property type="molecule type" value="Genomic_DNA"/>
</dbReference>
<evidence type="ECO:0000313" key="1">
    <source>
        <dbReference type="EMBL" id="KAI5656529.1"/>
    </source>
</evidence>
<accession>A0ACC0A6U0</accession>
<keyword evidence="2" id="KW-1185">Reference proteome</keyword>
<gene>
    <name evidence="1" type="ORF">M9H77_25322</name>
</gene>